<sequence>MKADREIAVQHIREQVARIRGQYANGDKADLACAAVRLSVLADTLESPAAPAWMLDMIQAGTPAQRTGA</sequence>
<reference evidence="1 2" key="1">
    <citation type="submission" date="2018-06" db="EMBL/GenBank/DDBJ databases">
        <title>Draft sequence of Acidithiobacillus ferrooxidans CCM 4253.</title>
        <authorList>
            <person name="Moya-Beltran A."/>
            <person name="Castro M."/>
            <person name="Covarrubias P.C."/>
            <person name="Issotta F."/>
            <person name="Janiczek O."/>
            <person name="Mandl M."/>
            <person name="Kucera J."/>
            <person name="Quatrini R."/>
        </authorList>
    </citation>
    <scope>NUCLEOTIDE SEQUENCE [LARGE SCALE GENOMIC DNA]</scope>
    <source>
        <strain evidence="1 2">CCM 4253</strain>
    </source>
</reference>
<dbReference type="RefSeq" id="WP_054608659.1">
    <property type="nucleotide sequence ID" value="NZ_AP025160.1"/>
</dbReference>
<dbReference type="AlphaFoldDB" id="A0A2W1K6J3"/>
<evidence type="ECO:0000313" key="2">
    <source>
        <dbReference type="Proteomes" id="UP000248886"/>
    </source>
</evidence>
<evidence type="ECO:0000313" key="1">
    <source>
        <dbReference type="EMBL" id="PZD82419.1"/>
    </source>
</evidence>
<organism evidence="1 2">
    <name type="scientific">Acidithiobacillus ferrooxidans</name>
    <name type="common">Thiobacillus ferrooxidans</name>
    <dbReference type="NCBI Taxonomy" id="920"/>
    <lineage>
        <taxon>Bacteria</taxon>
        <taxon>Pseudomonadati</taxon>
        <taxon>Pseudomonadota</taxon>
        <taxon>Acidithiobacillia</taxon>
        <taxon>Acidithiobacillales</taxon>
        <taxon>Acidithiobacillaceae</taxon>
        <taxon>Acidithiobacillus</taxon>
    </lineage>
</organism>
<protein>
    <submittedName>
        <fullName evidence="1">Uncharacterized protein</fullName>
    </submittedName>
</protein>
<dbReference type="Proteomes" id="UP000248886">
    <property type="component" value="Unassembled WGS sequence"/>
</dbReference>
<accession>A0A2W1K6J3</accession>
<proteinExistence type="predicted"/>
<dbReference type="EMBL" id="QKQP01000001">
    <property type="protein sequence ID" value="PZD82419.1"/>
    <property type="molecule type" value="Genomic_DNA"/>
</dbReference>
<name>A0A2W1K6J3_ACIFR</name>
<gene>
    <name evidence="1" type="ORF">DN052_05220</name>
</gene>
<comment type="caution">
    <text evidence="1">The sequence shown here is derived from an EMBL/GenBank/DDBJ whole genome shotgun (WGS) entry which is preliminary data.</text>
</comment>